<gene>
    <name evidence="1" type="ORF">PISMIDRAFT_681764</name>
</gene>
<reference evidence="2" key="2">
    <citation type="submission" date="2015-01" db="EMBL/GenBank/DDBJ databases">
        <title>Evolutionary Origins and Diversification of the Mycorrhizal Mutualists.</title>
        <authorList>
            <consortium name="DOE Joint Genome Institute"/>
            <consortium name="Mycorrhizal Genomics Consortium"/>
            <person name="Kohler A."/>
            <person name="Kuo A."/>
            <person name="Nagy L.G."/>
            <person name="Floudas D."/>
            <person name="Copeland A."/>
            <person name="Barry K.W."/>
            <person name="Cichocki N."/>
            <person name="Veneault-Fourrey C."/>
            <person name="LaButti K."/>
            <person name="Lindquist E.A."/>
            <person name="Lipzen A."/>
            <person name="Lundell T."/>
            <person name="Morin E."/>
            <person name="Murat C."/>
            <person name="Riley R."/>
            <person name="Ohm R."/>
            <person name="Sun H."/>
            <person name="Tunlid A."/>
            <person name="Henrissat B."/>
            <person name="Grigoriev I.V."/>
            <person name="Hibbett D.S."/>
            <person name="Martin F."/>
        </authorList>
    </citation>
    <scope>NUCLEOTIDE SEQUENCE [LARGE SCALE GENOMIC DNA]</scope>
    <source>
        <strain evidence="2">441</strain>
    </source>
</reference>
<organism evidence="1 2">
    <name type="scientific">Pisolithus microcarpus 441</name>
    <dbReference type="NCBI Taxonomy" id="765257"/>
    <lineage>
        <taxon>Eukaryota</taxon>
        <taxon>Fungi</taxon>
        <taxon>Dikarya</taxon>
        <taxon>Basidiomycota</taxon>
        <taxon>Agaricomycotina</taxon>
        <taxon>Agaricomycetes</taxon>
        <taxon>Agaricomycetidae</taxon>
        <taxon>Boletales</taxon>
        <taxon>Sclerodermatineae</taxon>
        <taxon>Pisolithaceae</taxon>
        <taxon>Pisolithus</taxon>
    </lineage>
</organism>
<sequence>MLFSICSMRSTYRATDYVPQQGGTSRSRTPPEEYVIASHSSFTKQVASAATSTVVSL</sequence>
<reference evidence="1 2" key="1">
    <citation type="submission" date="2014-04" db="EMBL/GenBank/DDBJ databases">
        <authorList>
            <consortium name="DOE Joint Genome Institute"/>
            <person name="Kuo A."/>
            <person name="Kohler A."/>
            <person name="Costa M.D."/>
            <person name="Nagy L.G."/>
            <person name="Floudas D."/>
            <person name="Copeland A."/>
            <person name="Barry K.W."/>
            <person name="Cichocki N."/>
            <person name="Veneault-Fourrey C."/>
            <person name="LaButti K."/>
            <person name="Lindquist E.A."/>
            <person name="Lipzen A."/>
            <person name="Lundell T."/>
            <person name="Morin E."/>
            <person name="Murat C."/>
            <person name="Sun H."/>
            <person name="Tunlid A."/>
            <person name="Henrissat B."/>
            <person name="Grigoriev I.V."/>
            <person name="Hibbett D.S."/>
            <person name="Martin F."/>
            <person name="Nordberg H.P."/>
            <person name="Cantor M.N."/>
            <person name="Hua S.X."/>
        </authorList>
    </citation>
    <scope>NUCLEOTIDE SEQUENCE [LARGE SCALE GENOMIC DNA]</scope>
    <source>
        <strain evidence="1 2">441</strain>
    </source>
</reference>
<proteinExistence type="predicted"/>
<keyword evidence="2" id="KW-1185">Reference proteome</keyword>
<protein>
    <submittedName>
        <fullName evidence="1">Uncharacterized protein</fullName>
    </submittedName>
</protein>
<name>A0A0C9ZF29_9AGAM</name>
<evidence type="ECO:0000313" key="1">
    <source>
        <dbReference type="EMBL" id="KIK21052.1"/>
    </source>
</evidence>
<evidence type="ECO:0000313" key="2">
    <source>
        <dbReference type="Proteomes" id="UP000054018"/>
    </source>
</evidence>
<dbReference type="Proteomes" id="UP000054018">
    <property type="component" value="Unassembled WGS sequence"/>
</dbReference>
<dbReference type="EMBL" id="KN833756">
    <property type="protein sequence ID" value="KIK21052.1"/>
    <property type="molecule type" value="Genomic_DNA"/>
</dbReference>
<accession>A0A0C9ZF29</accession>
<dbReference type="AlphaFoldDB" id="A0A0C9ZF29"/>
<dbReference type="HOGENOM" id="CLU_2997374_0_0_1"/>